<dbReference type="Pfam" id="PF00664">
    <property type="entry name" value="ABC_membrane"/>
    <property type="match status" value="1"/>
</dbReference>
<keyword evidence="4" id="KW-0067">ATP-binding</keyword>
<comment type="caution">
    <text evidence="10">The sequence shown here is derived from an EMBL/GenBank/DDBJ whole genome shotgun (WGS) entry which is preliminary data.</text>
</comment>
<proteinExistence type="predicted"/>
<feature type="transmembrane region" description="Helical" evidence="7">
    <location>
        <begin position="161"/>
        <end position="177"/>
    </location>
</feature>
<dbReference type="PROSITE" id="PS50929">
    <property type="entry name" value="ABC_TM1F"/>
    <property type="match status" value="1"/>
</dbReference>
<keyword evidence="3" id="KW-0547">Nucleotide-binding</keyword>
<evidence type="ECO:0000256" key="3">
    <source>
        <dbReference type="ARBA" id="ARBA00022741"/>
    </source>
</evidence>
<dbReference type="InterPro" id="IPR003593">
    <property type="entry name" value="AAA+_ATPase"/>
</dbReference>
<evidence type="ECO:0000256" key="7">
    <source>
        <dbReference type="SAM" id="Phobius"/>
    </source>
</evidence>
<keyword evidence="11" id="KW-1185">Reference proteome</keyword>
<dbReference type="Proteomes" id="UP000765802">
    <property type="component" value="Unassembled WGS sequence"/>
</dbReference>
<dbReference type="InterPro" id="IPR039421">
    <property type="entry name" value="Type_1_exporter"/>
</dbReference>
<feature type="transmembrane region" description="Helical" evidence="7">
    <location>
        <begin position="54"/>
        <end position="77"/>
    </location>
</feature>
<accession>A0ABR7M4J0</accession>
<dbReference type="SMART" id="SM00382">
    <property type="entry name" value="AAA"/>
    <property type="match status" value="1"/>
</dbReference>
<dbReference type="InterPro" id="IPR011527">
    <property type="entry name" value="ABC1_TM_dom"/>
</dbReference>
<evidence type="ECO:0000259" key="9">
    <source>
        <dbReference type="PROSITE" id="PS50929"/>
    </source>
</evidence>
<feature type="transmembrane region" description="Helical" evidence="7">
    <location>
        <begin position="251"/>
        <end position="270"/>
    </location>
</feature>
<evidence type="ECO:0000313" key="10">
    <source>
        <dbReference type="EMBL" id="MBC6489933.1"/>
    </source>
</evidence>
<dbReference type="Gene3D" id="3.40.50.300">
    <property type="entry name" value="P-loop containing nucleotide triphosphate hydrolases"/>
    <property type="match status" value="1"/>
</dbReference>
<keyword evidence="5 7" id="KW-1133">Transmembrane helix</keyword>
<evidence type="ECO:0000256" key="6">
    <source>
        <dbReference type="ARBA" id="ARBA00023136"/>
    </source>
</evidence>
<dbReference type="Pfam" id="PF00005">
    <property type="entry name" value="ABC_tran"/>
    <property type="match status" value="1"/>
</dbReference>
<feature type="transmembrane region" description="Helical" evidence="7">
    <location>
        <begin position="26"/>
        <end position="48"/>
    </location>
</feature>
<organism evidence="10 11">
    <name type="scientific">Flavihumibacter stibioxidans</name>
    <dbReference type="NCBI Taxonomy" id="1834163"/>
    <lineage>
        <taxon>Bacteria</taxon>
        <taxon>Pseudomonadati</taxon>
        <taxon>Bacteroidota</taxon>
        <taxon>Chitinophagia</taxon>
        <taxon>Chitinophagales</taxon>
        <taxon>Chitinophagaceae</taxon>
        <taxon>Flavihumibacter</taxon>
    </lineage>
</organism>
<keyword evidence="2 7" id="KW-0812">Transmembrane</keyword>
<keyword evidence="6 7" id="KW-0472">Membrane</keyword>
<dbReference type="PROSITE" id="PS50893">
    <property type="entry name" value="ABC_TRANSPORTER_2"/>
    <property type="match status" value="1"/>
</dbReference>
<evidence type="ECO:0000256" key="5">
    <source>
        <dbReference type="ARBA" id="ARBA00022989"/>
    </source>
</evidence>
<reference evidence="10 11" key="1">
    <citation type="submission" date="2016-07" db="EMBL/GenBank/DDBJ databases">
        <title>Genome analysis of Flavihumibacter stibioxidans YS-17.</title>
        <authorList>
            <person name="Shi K."/>
            <person name="Han Y."/>
            <person name="Wang G."/>
        </authorList>
    </citation>
    <scope>NUCLEOTIDE SEQUENCE [LARGE SCALE GENOMIC DNA]</scope>
    <source>
        <strain evidence="10 11">YS-17</strain>
    </source>
</reference>
<evidence type="ECO:0000259" key="8">
    <source>
        <dbReference type="PROSITE" id="PS50893"/>
    </source>
</evidence>
<protein>
    <recommendedName>
        <fullName evidence="12">ABC transporter ATP-binding protein</fullName>
    </recommendedName>
</protein>
<sequence length="563" mass="62672">MAGTNPNPVKRILEVLRFQNKEIGAVYFYAILNGLMQLSLPLGIQSIISFVQGGAISTSIVVLIILVVTGVFFTGLFQINQMKLIEKIQQQLFVRYSFLFAHSIPRLNLKSADRYYLPELVNRFFDVVILQKGLAKLLLDIPTATIQILFGLLVLSFYHPVFIFFGLVLILIIYLILRFTSGRGLETSIEESNYKYDTAGWLEELGRVVTSFKFSKGSNLHLGNTDSTVAGYLDARTSHFKILLIQYWSMVGFKVAITAAMLIVGSILLVNQQLNIGQFIAAEIIIITVITSVEKLILNLNNVYDVLTSVEKLSKIPDMPEEGSGKLDFGAHTGGAAIMVKDLEFAYQENQPVLQDISFEILPGQKVQIMGGNGSGKSSLIRILSGAYQPFEGVVKLDNISISNYSLDSIRGQTGILLSTQELFKGSLLQNITMGNENVTVHEIFQLAEVTGIKTFLDKSPKGLEMEINPTGERLPRKIVQKLLLLRALVNKPRLLLLEEPWLGLEPVYAQQIQDYLLHQIPDCTCLIVSNDIGFAQQCDQVLLLEEGRIRAAGNWEKVQPSL</sequence>
<dbReference type="InterPro" id="IPR036640">
    <property type="entry name" value="ABC1_TM_sf"/>
</dbReference>
<evidence type="ECO:0000256" key="1">
    <source>
        <dbReference type="ARBA" id="ARBA00004651"/>
    </source>
</evidence>
<dbReference type="RefSeq" id="WP_187255266.1">
    <property type="nucleotide sequence ID" value="NZ_JBHULF010000006.1"/>
</dbReference>
<dbReference type="SUPFAM" id="SSF90123">
    <property type="entry name" value="ABC transporter transmembrane region"/>
    <property type="match status" value="1"/>
</dbReference>
<dbReference type="PANTHER" id="PTHR43394:SF4">
    <property type="entry name" value="TOXIN SECRETION ABC TRANSPORTER ATP-BINDING PROTEIN"/>
    <property type="match status" value="1"/>
</dbReference>
<evidence type="ECO:0000256" key="2">
    <source>
        <dbReference type="ARBA" id="ARBA00022692"/>
    </source>
</evidence>
<evidence type="ECO:0000313" key="11">
    <source>
        <dbReference type="Proteomes" id="UP000765802"/>
    </source>
</evidence>
<dbReference type="SUPFAM" id="SSF52540">
    <property type="entry name" value="P-loop containing nucleoside triphosphate hydrolases"/>
    <property type="match status" value="1"/>
</dbReference>
<feature type="transmembrane region" description="Helical" evidence="7">
    <location>
        <begin position="276"/>
        <end position="293"/>
    </location>
</feature>
<dbReference type="InterPro" id="IPR003439">
    <property type="entry name" value="ABC_transporter-like_ATP-bd"/>
</dbReference>
<gene>
    <name evidence="10" type="ORF">BC349_03065</name>
</gene>
<feature type="domain" description="ABC transporter" evidence="8">
    <location>
        <begin position="338"/>
        <end position="563"/>
    </location>
</feature>
<dbReference type="InterPro" id="IPR027417">
    <property type="entry name" value="P-loop_NTPase"/>
</dbReference>
<evidence type="ECO:0008006" key="12">
    <source>
        <dbReference type="Google" id="ProtNLM"/>
    </source>
</evidence>
<dbReference type="EMBL" id="MBUA01000001">
    <property type="protein sequence ID" value="MBC6489933.1"/>
    <property type="molecule type" value="Genomic_DNA"/>
</dbReference>
<comment type="subcellular location">
    <subcellularLocation>
        <location evidence="1">Cell membrane</location>
        <topology evidence="1">Multi-pass membrane protein</topology>
    </subcellularLocation>
</comment>
<evidence type="ECO:0000256" key="4">
    <source>
        <dbReference type="ARBA" id="ARBA00022840"/>
    </source>
</evidence>
<dbReference type="Gene3D" id="1.20.1560.10">
    <property type="entry name" value="ABC transporter type 1, transmembrane domain"/>
    <property type="match status" value="1"/>
</dbReference>
<dbReference type="PANTHER" id="PTHR43394">
    <property type="entry name" value="ATP-DEPENDENT PERMEASE MDL1, MITOCHONDRIAL"/>
    <property type="match status" value="1"/>
</dbReference>
<feature type="domain" description="ABC transmembrane type-1" evidence="9">
    <location>
        <begin position="28"/>
        <end position="305"/>
    </location>
</feature>
<name>A0ABR7M4J0_9BACT</name>